<comment type="caution">
    <text evidence="2">The sequence shown here is derived from an EMBL/GenBank/DDBJ whole genome shotgun (WGS) entry which is preliminary data.</text>
</comment>
<name>A0ABT8MCG3_9EURY</name>
<dbReference type="PANTHER" id="PTHR10093">
    <property type="entry name" value="IRON-SULFUR CLUSTER ASSEMBLY ENZYME NIFU HOMOLOG"/>
    <property type="match status" value="1"/>
</dbReference>
<feature type="domain" description="NIF system FeS cluster assembly NifU N-terminal" evidence="1">
    <location>
        <begin position="2"/>
        <end position="122"/>
    </location>
</feature>
<organism evidence="2 3">
    <name type="scientific">Methanoculleus frigidifontis</name>
    <dbReference type="NCBI Taxonomy" id="2584085"/>
    <lineage>
        <taxon>Archaea</taxon>
        <taxon>Methanobacteriati</taxon>
        <taxon>Methanobacteriota</taxon>
        <taxon>Stenosarchaea group</taxon>
        <taxon>Methanomicrobia</taxon>
        <taxon>Methanomicrobiales</taxon>
        <taxon>Methanomicrobiaceae</taxon>
        <taxon>Methanoculleus</taxon>
    </lineage>
</organism>
<evidence type="ECO:0000313" key="3">
    <source>
        <dbReference type="Proteomes" id="UP001168338"/>
    </source>
</evidence>
<dbReference type="CDD" id="cd06664">
    <property type="entry name" value="IscU_like"/>
    <property type="match status" value="1"/>
</dbReference>
<evidence type="ECO:0000313" key="2">
    <source>
        <dbReference type="EMBL" id="MDN7025565.1"/>
    </source>
</evidence>
<proteinExistence type="predicted"/>
<sequence>MMYNELVMDHMLNPRNVGELADADGAGEARSASCGDVMKLYLAIDDGVITDVRFQTYGCGAAIASSSIATELIRGKTLDEAWYLSTHDVVNALGGLPEAKEHCSVLAEDAIRAAINDYLARNGLPARETAAGTCSDCCRHDDGSCPGPEKR</sequence>
<gene>
    <name evidence="2" type="ORF">FGU65_11800</name>
</gene>
<keyword evidence="3" id="KW-1185">Reference proteome</keyword>
<dbReference type="Proteomes" id="UP001168338">
    <property type="component" value="Unassembled WGS sequence"/>
</dbReference>
<evidence type="ECO:0000259" key="1">
    <source>
        <dbReference type="Pfam" id="PF01592"/>
    </source>
</evidence>
<dbReference type="Pfam" id="PF01592">
    <property type="entry name" value="NifU_N"/>
    <property type="match status" value="1"/>
</dbReference>
<dbReference type="InterPro" id="IPR002871">
    <property type="entry name" value="NIF_FeS_clus_asmbl_NifU_N"/>
</dbReference>
<dbReference type="SUPFAM" id="SSF82649">
    <property type="entry name" value="SufE/NifU"/>
    <property type="match status" value="1"/>
</dbReference>
<dbReference type="Gene3D" id="3.90.1010.10">
    <property type="match status" value="1"/>
</dbReference>
<protein>
    <submittedName>
        <fullName evidence="2">Iron-sulfur cluster assembly scaffold protein</fullName>
    </submittedName>
</protein>
<reference evidence="2" key="1">
    <citation type="submission" date="2019-05" db="EMBL/GenBank/DDBJ databases">
        <title>Methanoculleus sp. FWC-SCC1, a methanogenic archaeon isolated from deep marine cold seep.</title>
        <authorList>
            <person name="Chen Y.-W."/>
            <person name="Chen S.-C."/>
            <person name="Teng N.-H."/>
            <person name="Lai M.-C."/>
        </authorList>
    </citation>
    <scope>NUCLEOTIDE SEQUENCE</scope>
    <source>
        <strain evidence="2">FWC-SCC1</strain>
    </source>
</reference>
<dbReference type="EMBL" id="VCYH01000008">
    <property type="protein sequence ID" value="MDN7025565.1"/>
    <property type="molecule type" value="Genomic_DNA"/>
</dbReference>
<accession>A0ABT8MCG3</accession>